<sequence length="663" mass="75193">MSHTSKTAQVKVPDGKNSLDDELFVDHSFPSIVQPSLEWKRPKEICPSAKFIVDGATRMDVCQGVLCDCWFLSAVASLSLHQALLERVVPVEQDFQSGYTGAFTFRFWQYGVWKEVTIDDLLPTHRGELVFLRSSNSEEFWTPLLEKAYAKLKGGYQALNMGFPHEAMVDMTGGVAEVFTLSSLPKDLAGFMMPLLRKGALINCGNTQGPLEKTNELGIMFKHAYSVTGVETVQTSCGPVDLVRVHNPWGRAEWEGPWSDTKGKEWCQVSEEEQSRLQRVQKEDGEFWMSVSDFRQNFEMIEVCHLSEDTLSEPGAVRRPWKCTLSQGSWLHNVTAGGSPKGVRYWQNPQYQLTLLEEDDDPSDPELTCSFLVALMQKSQRRTGIHLHINLHIYKARPDREYLSSTDLLRHRPLRSLPDYTQHAEVVLRGRLPPGRYIVIPSTKQENQEGEFILRIFTEKGNQAVPADKPQTDEDASVQQPTSPALSVLPSEAEVYQLFKKHRSSRGNFGAAELLNLLTEAIRGGALAGSESGFSLEHCKSFVALMDSNGLEGLDWEEFQILWERFRRWTDIFVKFDKNQSRSLDSLEIAPALTAAGLQVDEFVLQMVRLRYTEPDRTVSYAGFLYLLLKLDGMIRKFHAFDMVGMGSVTVNYRQWLYATMYN</sequence>
<dbReference type="PANTHER" id="PTHR10183">
    <property type="entry name" value="CALPAIN"/>
    <property type="match status" value="1"/>
</dbReference>
<gene>
    <name evidence="12" type="ORF">MATL_G00117320</name>
</gene>
<comment type="similarity">
    <text evidence="1">Belongs to the peptidase C2 family.</text>
</comment>
<feature type="domain" description="EF-hand" evidence="11">
    <location>
        <begin position="564"/>
        <end position="599"/>
    </location>
</feature>
<protein>
    <recommendedName>
        <fullName evidence="14">Calpain-9-like</fullName>
    </recommendedName>
</protein>
<dbReference type="Gene3D" id="1.10.238.10">
    <property type="entry name" value="EF-hand"/>
    <property type="match status" value="1"/>
</dbReference>
<comment type="caution">
    <text evidence="12">The sequence shown here is derived from an EMBL/GenBank/DDBJ whole genome shotgun (WGS) entry which is preliminary data.</text>
</comment>
<dbReference type="InterPro" id="IPR002048">
    <property type="entry name" value="EF_hand_dom"/>
</dbReference>
<dbReference type="GO" id="GO:0005509">
    <property type="term" value="F:calcium ion binding"/>
    <property type="evidence" value="ECO:0007669"/>
    <property type="project" value="InterPro"/>
</dbReference>
<evidence type="ECO:0008006" key="14">
    <source>
        <dbReference type="Google" id="ProtNLM"/>
    </source>
</evidence>
<evidence type="ECO:0000256" key="5">
    <source>
        <dbReference type="ARBA" id="ARBA00022807"/>
    </source>
</evidence>
<feature type="active site" evidence="7 8">
    <location>
        <position position="247"/>
    </location>
</feature>
<keyword evidence="13" id="KW-1185">Reference proteome</keyword>
<dbReference type="EMBL" id="JAFDVH010000009">
    <property type="protein sequence ID" value="KAG7470756.1"/>
    <property type="molecule type" value="Genomic_DNA"/>
</dbReference>
<dbReference type="PRINTS" id="PR00704">
    <property type="entry name" value="CALPAIN"/>
</dbReference>
<dbReference type="PANTHER" id="PTHR10183:SF434">
    <property type="entry name" value="CALPAIN-3"/>
    <property type="match status" value="1"/>
</dbReference>
<dbReference type="InterPro" id="IPR022683">
    <property type="entry name" value="Calpain_III"/>
</dbReference>
<organism evidence="12 13">
    <name type="scientific">Megalops atlanticus</name>
    <name type="common">Tarpon</name>
    <name type="synonym">Clupea gigantea</name>
    <dbReference type="NCBI Taxonomy" id="7932"/>
    <lineage>
        <taxon>Eukaryota</taxon>
        <taxon>Metazoa</taxon>
        <taxon>Chordata</taxon>
        <taxon>Craniata</taxon>
        <taxon>Vertebrata</taxon>
        <taxon>Euteleostomi</taxon>
        <taxon>Actinopterygii</taxon>
        <taxon>Neopterygii</taxon>
        <taxon>Teleostei</taxon>
        <taxon>Elopiformes</taxon>
        <taxon>Megalopidae</taxon>
        <taxon>Megalops</taxon>
    </lineage>
</organism>
<feature type="domain" description="Calpain catalytic" evidence="10">
    <location>
        <begin position="13"/>
        <end position="307"/>
    </location>
</feature>
<dbReference type="SUPFAM" id="SSF54001">
    <property type="entry name" value="Cysteine proteinases"/>
    <property type="match status" value="1"/>
</dbReference>
<evidence type="ECO:0000256" key="1">
    <source>
        <dbReference type="ARBA" id="ARBA00007623"/>
    </source>
</evidence>
<dbReference type="GO" id="GO:0004198">
    <property type="term" value="F:calcium-dependent cysteine-type endopeptidase activity"/>
    <property type="evidence" value="ECO:0007669"/>
    <property type="project" value="InterPro"/>
</dbReference>
<evidence type="ECO:0000313" key="12">
    <source>
        <dbReference type="EMBL" id="KAG7470756.1"/>
    </source>
</evidence>
<dbReference type="AlphaFoldDB" id="A0A9D3TCN0"/>
<evidence type="ECO:0000259" key="10">
    <source>
        <dbReference type="PROSITE" id="PS50203"/>
    </source>
</evidence>
<dbReference type="InterPro" id="IPR001300">
    <property type="entry name" value="Peptidase_C2_calpain_cat"/>
</dbReference>
<keyword evidence="4 8" id="KW-0378">Hydrolase</keyword>
<dbReference type="SMART" id="SM00230">
    <property type="entry name" value="CysPc"/>
    <property type="match status" value="1"/>
</dbReference>
<dbReference type="CDD" id="cd00214">
    <property type="entry name" value="Calpain_III"/>
    <property type="match status" value="1"/>
</dbReference>
<evidence type="ECO:0000256" key="6">
    <source>
        <dbReference type="ARBA" id="ARBA00022837"/>
    </source>
</evidence>
<evidence type="ECO:0000256" key="8">
    <source>
        <dbReference type="PROSITE-ProRule" id="PRU00239"/>
    </source>
</evidence>
<dbReference type="Gene3D" id="3.90.70.10">
    <property type="entry name" value="Cysteine proteinases"/>
    <property type="match status" value="1"/>
</dbReference>
<keyword evidence="5 8" id="KW-0788">Thiol protease</keyword>
<keyword evidence="6" id="KW-0106">Calcium</keyword>
<evidence type="ECO:0000256" key="2">
    <source>
        <dbReference type="ARBA" id="ARBA00022670"/>
    </source>
</evidence>
<evidence type="ECO:0000256" key="3">
    <source>
        <dbReference type="ARBA" id="ARBA00022723"/>
    </source>
</evidence>
<dbReference type="Proteomes" id="UP001046870">
    <property type="component" value="Chromosome 9"/>
</dbReference>
<dbReference type="InterPro" id="IPR011992">
    <property type="entry name" value="EF-hand-dom_pair"/>
</dbReference>
<feature type="active site" evidence="7 8">
    <location>
        <position position="69"/>
    </location>
</feature>
<dbReference type="FunFam" id="2.60.120.380:FF:000011">
    <property type="entry name" value="Calpain 12"/>
    <property type="match status" value="1"/>
</dbReference>
<dbReference type="FunFam" id="1.10.238.10:FF:000530">
    <property type="entry name" value="Zgc:85932"/>
    <property type="match status" value="1"/>
</dbReference>
<dbReference type="PROSITE" id="PS00018">
    <property type="entry name" value="EF_HAND_1"/>
    <property type="match status" value="1"/>
</dbReference>
<evidence type="ECO:0000256" key="9">
    <source>
        <dbReference type="SAM" id="MobiDB-lite"/>
    </source>
</evidence>
<dbReference type="InterPro" id="IPR018247">
    <property type="entry name" value="EF_Hand_1_Ca_BS"/>
</dbReference>
<proteinExistence type="inferred from homology"/>
<evidence type="ECO:0000313" key="13">
    <source>
        <dbReference type="Proteomes" id="UP001046870"/>
    </source>
</evidence>
<dbReference type="GO" id="GO:0005737">
    <property type="term" value="C:cytoplasm"/>
    <property type="evidence" value="ECO:0007669"/>
    <property type="project" value="TreeGrafter"/>
</dbReference>
<dbReference type="PROSITE" id="PS50222">
    <property type="entry name" value="EF_HAND_2"/>
    <property type="match status" value="1"/>
</dbReference>
<dbReference type="InterPro" id="IPR022682">
    <property type="entry name" value="Calpain_domain_III"/>
</dbReference>
<keyword evidence="3" id="KW-0479">Metal-binding</keyword>
<dbReference type="InterPro" id="IPR022684">
    <property type="entry name" value="Calpain_cysteine_protease"/>
</dbReference>
<reference evidence="12" key="1">
    <citation type="submission" date="2021-01" db="EMBL/GenBank/DDBJ databases">
        <authorList>
            <person name="Zahm M."/>
            <person name="Roques C."/>
            <person name="Cabau C."/>
            <person name="Klopp C."/>
            <person name="Donnadieu C."/>
            <person name="Jouanno E."/>
            <person name="Lampietro C."/>
            <person name="Louis A."/>
            <person name="Herpin A."/>
            <person name="Echchiki A."/>
            <person name="Berthelot C."/>
            <person name="Parey E."/>
            <person name="Roest-Crollius H."/>
            <person name="Braasch I."/>
            <person name="Postlethwait J."/>
            <person name="Bobe J."/>
            <person name="Montfort J."/>
            <person name="Bouchez O."/>
            <person name="Begum T."/>
            <person name="Mejri S."/>
            <person name="Adams A."/>
            <person name="Chen W.-J."/>
            <person name="Guiguen Y."/>
        </authorList>
    </citation>
    <scope>NUCLEOTIDE SEQUENCE</scope>
    <source>
        <strain evidence="12">YG-15Mar2019-1</strain>
        <tissue evidence="12">Brain</tissue>
    </source>
</reference>
<dbReference type="OrthoDB" id="424753at2759"/>
<dbReference type="SUPFAM" id="SSF47473">
    <property type="entry name" value="EF-hand"/>
    <property type="match status" value="1"/>
</dbReference>
<evidence type="ECO:0000259" key="11">
    <source>
        <dbReference type="PROSITE" id="PS50222"/>
    </source>
</evidence>
<dbReference type="SUPFAM" id="SSF49758">
    <property type="entry name" value="Calpain large subunit, middle domain (domain III)"/>
    <property type="match status" value="1"/>
</dbReference>
<name>A0A9D3TCN0_MEGAT</name>
<keyword evidence="2 8" id="KW-0645">Protease</keyword>
<feature type="active site" evidence="7 8">
    <location>
        <position position="223"/>
    </location>
</feature>
<dbReference type="FunFam" id="3.90.70.10:FF:000001">
    <property type="entry name" value="Calpain-1 catalytic subunit"/>
    <property type="match status" value="1"/>
</dbReference>
<dbReference type="CDD" id="cd00044">
    <property type="entry name" value="CysPc"/>
    <property type="match status" value="1"/>
</dbReference>
<dbReference type="PROSITE" id="PS50203">
    <property type="entry name" value="CALPAIN_CAT"/>
    <property type="match status" value="1"/>
</dbReference>
<dbReference type="SMART" id="SM00720">
    <property type="entry name" value="calpain_III"/>
    <property type="match status" value="1"/>
</dbReference>
<dbReference type="Pfam" id="PF00648">
    <property type="entry name" value="Peptidase_C2"/>
    <property type="match status" value="1"/>
</dbReference>
<feature type="region of interest" description="Disordered" evidence="9">
    <location>
        <begin position="463"/>
        <end position="484"/>
    </location>
</feature>
<accession>A0A9D3TCN0</accession>
<evidence type="ECO:0000256" key="4">
    <source>
        <dbReference type="ARBA" id="ARBA00022801"/>
    </source>
</evidence>
<dbReference type="InterPro" id="IPR036213">
    <property type="entry name" value="Calpain_III_sf"/>
</dbReference>
<dbReference type="Gene3D" id="2.60.120.380">
    <property type="match status" value="1"/>
</dbReference>
<dbReference type="GO" id="GO:0006508">
    <property type="term" value="P:proteolysis"/>
    <property type="evidence" value="ECO:0007669"/>
    <property type="project" value="UniProtKB-KW"/>
</dbReference>
<dbReference type="InterPro" id="IPR033883">
    <property type="entry name" value="C2_III"/>
</dbReference>
<evidence type="ECO:0000256" key="7">
    <source>
        <dbReference type="PIRSR" id="PIRSR622684-1"/>
    </source>
</evidence>
<dbReference type="InterPro" id="IPR038765">
    <property type="entry name" value="Papain-like_cys_pep_sf"/>
</dbReference>
<dbReference type="Pfam" id="PF01067">
    <property type="entry name" value="Calpain_III"/>
    <property type="match status" value="1"/>
</dbReference>